<organism evidence="2 3">
    <name type="scientific">Melghirimyces profundicolus</name>
    <dbReference type="NCBI Taxonomy" id="1242148"/>
    <lineage>
        <taxon>Bacteria</taxon>
        <taxon>Bacillati</taxon>
        <taxon>Bacillota</taxon>
        <taxon>Bacilli</taxon>
        <taxon>Bacillales</taxon>
        <taxon>Thermoactinomycetaceae</taxon>
        <taxon>Melghirimyces</taxon>
    </lineage>
</organism>
<evidence type="ECO:0000313" key="2">
    <source>
        <dbReference type="EMBL" id="PTX65081.1"/>
    </source>
</evidence>
<protein>
    <submittedName>
        <fullName evidence="2">Enoyl-CoA hydratase/carnithine racemase</fullName>
    </submittedName>
</protein>
<dbReference type="AlphaFoldDB" id="A0A2T6C9T9"/>
<comment type="caution">
    <text evidence="2">The sequence shown here is derived from an EMBL/GenBank/DDBJ whole genome shotgun (WGS) entry which is preliminary data.</text>
</comment>
<dbReference type="CDD" id="cd06558">
    <property type="entry name" value="crotonase-like"/>
    <property type="match status" value="1"/>
</dbReference>
<proteinExistence type="inferred from homology"/>
<accession>A0A2T6C9T9</accession>
<comment type="similarity">
    <text evidence="1">Belongs to the enoyl-CoA hydratase/isomerase family.</text>
</comment>
<sequence length="259" mass="29589">MLETLRTVKQNGVGWIFFNRPEVRNAVNRLMMEELEEVLHSWSRDGGVKVLVFAGDERTFVSGGDLVEFQRMKREDEVYPVMRRMGGLLEKIRNLNRPTVAAVRGTAVGGGCEIAATCDFRLASPGTRFGFIQSRLGITSGWGGGSRLLEQLPRDRALYLLLSGERVEARKLHRWGWIFDLYPEEDFLESVQAFAESLTRAPMGAIQAYMEIADAFREQVSREELIDREARHCARLWETEEHLQAVDAFLRRTRKPNSP</sequence>
<dbReference type="Gene3D" id="3.90.226.10">
    <property type="entry name" value="2-enoyl-CoA Hydratase, Chain A, domain 1"/>
    <property type="match status" value="1"/>
</dbReference>
<dbReference type="PANTHER" id="PTHR43802">
    <property type="entry name" value="ENOYL-COA HYDRATASE"/>
    <property type="match status" value="1"/>
</dbReference>
<dbReference type="Pfam" id="PF00378">
    <property type="entry name" value="ECH_1"/>
    <property type="match status" value="1"/>
</dbReference>
<keyword evidence="3" id="KW-1185">Reference proteome</keyword>
<evidence type="ECO:0000313" key="3">
    <source>
        <dbReference type="Proteomes" id="UP000244240"/>
    </source>
</evidence>
<dbReference type="InterPro" id="IPR029045">
    <property type="entry name" value="ClpP/crotonase-like_dom_sf"/>
</dbReference>
<name>A0A2T6C9T9_9BACL</name>
<dbReference type="EMBL" id="QBKR01000001">
    <property type="protein sequence ID" value="PTX65081.1"/>
    <property type="molecule type" value="Genomic_DNA"/>
</dbReference>
<gene>
    <name evidence="2" type="ORF">C8P63_101310</name>
</gene>
<dbReference type="Proteomes" id="UP000244240">
    <property type="component" value="Unassembled WGS sequence"/>
</dbReference>
<dbReference type="InterPro" id="IPR001753">
    <property type="entry name" value="Enoyl-CoA_hydra/iso"/>
</dbReference>
<evidence type="ECO:0000256" key="1">
    <source>
        <dbReference type="ARBA" id="ARBA00005254"/>
    </source>
</evidence>
<dbReference type="OrthoDB" id="9775794at2"/>
<dbReference type="PANTHER" id="PTHR43802:SF1">
    <property type="entry name" value="IP11341P-RELATED"/>
    <property type="match status" value="1"/>
</dbReference>
<dbReference type="GO" id="GO:0003824">
    <property type="term" value="F:catalytic activity"/>
    <property type="evidence" value="ECO:0007669"/>
    <property type="project" value="UniProtKB-ARBA"/>
</dbReference>
<dbReference type="RefSeq" id="WP_108021553.1">
    <property type="nucleotide sequence ID" value="NZ_QBKR01000001.1"/>
</dbReference>
<reference evidence="2 3" key="1">
    <citation type="submission" date="2018-04" db="EMBL/GenBank/DDBJ databases">
        <title>Genomic Encyclopedia of Archaeal and Bacterial Type Strains, Phase II (KMG-II): from individual species to whole genera.</title>
        <authorList>
            <person name="Goeker M."/>
        </authorList>
    </citation>
    <scope>NUCLEOTIDE SEQUENCE [LARGE SCALE GENOMIC DNA]</scope>
    <source>
        <strain evidence="2 3">DSM 45787</strain>
    </source>
</reference>
<dbReference type="SUPFAM" id="SSF52096">
    <property type="entry name" value="ClpP/crotonase"/>
    <property type="match status" value="1"/>
</dbReference>